<dbReference type="Proteomes" id="UP000076512">
    <property type="component" value="Unassembled WGS sequence"/>
</dbReference>
<name>A0A164HCQ6_9NOCA</name>
<comment type="caution">
    <text evidence="1">The sequence shown here is derived from an EMBL/GenBank/DDBJ whole genome shotgun (WGS) entry which is preliminary data.</text>
</comment>
<gene>
    <name evidence="1" type="ORF">AWN90_10965</name>
</gene>
<protein>
    <submittedName>
        <fullName evidence="1">Uncharacterized protein</fullName>
    </submittedName>
</protein>
<dbReference type="AlphaFoldDB" id="A0A164HCQ6"/>
<organism evidence="1 2">
    <name type="scientific">Nocardia terpenica</name>
    <dbReference type="NCBI Taxonomy" id="455432"/>
    <lineage>
        <taxon>Bacteria</taxon>
        <taxon>Bacillati</taxon>
        <taxon>Actinomycetota</taxon>
        <taxon>Actinomycetes</taxon>
        <taxon>Mycobacteriales</taxon>
        <taxon>Nocardiaceae</taxon>
        <taxon>Nocardia</taxon>
    </lineage>
</organism>
<evidence type="ECO:0000313" key="2">
    <source>
        <dbReference type="Proteomes" id="UP000076512"/>
    </source>
</evidence>
<keyword evidence="2" id="KW-1185">Reference proteome</keyword>
<reference evidence="1 2" key="1">
    <citation type="submission" date="2016-04" db="EMBL/GenBank/DDBJ databases">
        <authorList>
            <person name="Evans L.H."/>
            <person name="Alamgir A."/>
            <person name="Owens N."/>
            <person name="Weber N.D."/>
            <person name="Virtaneva K."/>
            <person name="Barbian K."/>
            <person name="Babar A."/>
            <person name="Rosenke K."/>
        </authorList>
    </citation>
    <scope>NUCLEOTIDE SEQUENCE [LARGE SCALE GENOMIC DNA]</scope>
    <source>
        <strain evidence="1 2">IFM 0406</strain>
    </source>
</reference>
<dbReference type="RefSeq" id="WP_067579964.1">
    <property type="nucleotide sequence ID" value="NZ_JABMCZ010000002.1"/>
</dbReference>
<sequence length="153" mass="17523">MATLKSTDMHPNDYTKPILDDDTISPLTTEDQLMPILAHPFTSRADAYTVMFYFQVEAEASMTHYGDHTGTWYESLQIGKPAWFVQAADCPARERQWHDIRAINAIKRAIEHAPTADIQHMAKQLVLHHTGDLADRLRRFIDTLNLPEEPLHT</sequence>
<proteinExistence type="predicted"/>
<dbReference type="EMBL" id="LWGR01000021">
    <property type="protein sequence ID" value="KZM68400.1"/>
    <property type="molecule type" value="Genomic_DNA"/>
</dbReference>
<evidence type="ECO:0000313" key="1">
    <source>
        <dbReference type="EMBL" id="KZM68400.1"/>
    </source>
</evidence>
<accession>A0A164HCQ6</accession>